<dbReference type="SUPFAM" id="SSF82199">
    <property type="entry name" value="SET domain"/>
    <property type="match status" value="1"/>
</dbReference>
<evidence type="ECO:0000313" key="3">
    <source>
        <dbReference type="EMBL" id="KDR65137.1"/>
    </source>
</evidence>
<dbReference type="InterPro" id="IPR046341">
    <property type="entry name" value="SET_dom_sf"/>
</dbReference>
<sequence length="323" mass="36634">MADSAVASTSHPAITWNPANSIQFSLVNDLSLSVLPSQAILHIDPLIVNALFGQQKQKSQNRSHNIQTISFDTNMEPFGHSMIWSMFEKVKHNLNFQDPLGYIATVKKLATSILLHYPALVWENKKKESLETLFWCITAYSLVINPAAIVHLKVKPLGHAKQKGFAIYANKDIVQGEYIEELLGLMPEDLAEKYTDLSTITPHEDNRNDGSFEEKLLIGPIRFINHRCVSYNVEFIAIRNTYAFTIVATKNIKAKEEILLCYGVDYFKENGAECLCEDCRELPDEEEAEVLKKGEGQINIEERDKAKKNKRAKQKEKRKLGPN</sequence>
<dbReference type="PROSITE" id="PS50280">
    <property type="entry name" value="SET"/>
    <property type="match status" value="1"/>
</dbReference>
<dbReference type="Gene3D" id="2.170.270.10">
    <property type="entry name" value="SET domain"/>
    <property type="match status" value="1"/>
</dbReference>
<dbReference type="AlphaFoldDB" id="A0A067S5H8"/>
<proteinExistence type="predicted"/>
<evidence type="ECO:0000256" key="1">
    <source>
        <dbReference type="SAM" id="MobiDB-lite"/>
    </source>
</evidence>
<organism evidence="3 4">
    <name type="scientific">Galerina marginata (strain CBS 339.88)</name>
    <dbReference type="NCBI Taxonomy" id="685588"/>
    <lineage>
        <taxon>Eukaryota</taxon>
        <taxon>Fungi</taxon>
        <taxon>Dikarya</taxon>
        <taxon>Basidiomycota</taxon>
        <taxon>Agaricomycotina</taxon>
        <taxon>Agaricomycetes</taxon>
        <taxon>Agaricomycetidae</taxon>
        <taxon>Agaricales</taxon>
        <taxon>Agaricineae</taxon>
        <taxon>Strophariaceae</taxon>
        <taxon>Galerina</taxon>
    </lineage>
</organism>
<accession>A0A067S5H8</accession>
<gene>
    <name evidence="3" type="ORF">GALMADRAFT_148955</name>
</gene>
<evidence type="ECO:0000259" key="2">
    <source>
        <dbReference type="PROSITE" id="PS50280"/>
    </source>
</evidence>
<dbReference type="STRING" id="685588.A0A067S5H8"/>
<reference evidence="4" key="1">
    <citation type="journal article" date="2014" name="Proc. Natl. Acad. Sci. U.S.A.">
        <title>Extensive sampling of basidiomycete genomes demonstrates inadequacy of the white-rot/brown-rot paradigm for wood decay fungi.</title>
        <authorList>
            <person name="Riley R."/>
            <person name="Salamov A.A."/>
            <person name="Brown D.W."/>
            <person name="Nagy L.G."/>
            <person name="Floudas D."/>
            <person name="Held B.W."/>
            <person name="Levasseur A."/>
            <person name="Lombard V."/>
            <person name="Morin E."/>
            <person name="Otillar R."/>
            <person name="Lindquist E.A."/>
            <person name="Sun H."/>
            <person name="LaButti K.M."/>
            <person name="Schmutz J."/>
            <person name="Jabbour D."/>
            <person name="Luo H."/>
            <person name="Baker S.E."/>
            <person name="Pisabarro A.G."/>
            <person name="Walton J.D."/>
            <person name="Blanchette R.A."/>
            <person name="Henrissat B."/>
            <person name="Martin F."/>
            <person name="Cullen D."/>
            <person name="Hibbett D.S."/>
            <person name="Grigoriev I.V."/>
        </authorList>
    </citation>
    <scope>NUCLEOTIDE SEQUENCE [LARGE SCALE GENOMIC DNA]</scope>
    <source>
        <strain evidence="4">CBS 339.88</strain>
    </source>
</reference>
<feature type="domain" description="SET" evidence="2">
    <location>
        <begin position="150"/>
        <end position="263"/>
    </location>
</feature>
<evidence type="ECO:0000313" key="4">
    <source>
        <dbReference type="Proteomes" id="UP000027222"/>
    </source>
</evidence>
<dbReference type="InterPro" id="IPR001214">
    <property type="entry name" value="SET_dom"/>
</dbReference>
<protein>
    <recommendedName>
        <fullName evidence="2">SET domain-containing protein</fullName>
    </recommendedName>
</protein>
<dbReference type="OrthoDB" id="3265353at2759"/>
<name>A0A067S5H8_GALM3</name>
<feature type="region of interest" description="Disordered" evidence="1">
    <location>
        <begin position="301"/>
        <end position="323"/>
    </location>
</feature>
<dbReference type="HOGENOM" id="CLU_091072_0_0_1"/>
<feature type="compositionally biased region" description="Basic residues" evidence="1">
    <location>
        <begin position="306"/>
        <end position="323"/>
    </location>
</feature>
<keyword evidence="4" id="KW-1185">Reference proteome</keyword>
<dbReference type="Pfam" id="PF00856">
    <property type="entry name" value="SET"/>
    <property type="match status" value="1"/>
</dbReference>
<dbReference type="Proteomes" id="UP000027222">
    <property type="component" value="Unassembled WGS sequence"/>
</dbReference>
<dbReference type="EMBL" id="KL142504">
    <property type="protein sequence ID" value="KDR65137.1"/>
    <property type="molecule type" value="Genomic_DNA"/>
</dbReference>
<dbReference type="SMART" id="SM00317">
    <property type="entry name" value="SET"/>
    <property type="match status" value="1"/>
</dbReference>